<reference evidence="2 3" key="1">
    <citation type="journal article" date="2016" name="Nat. Commun.">
        <title>Thousands of microbial genomes shed light on interconnected biogeochemical processes in an aquifer system.</title>
        <authorList>
            <person name="Anantharaman K."/>
            <person name="Brown C.T."/>
            <person name="Hug L.A."/>
            <person name="Sharon I."/>
            <person name="Castelle C.J."/>
            <person name="Probst A.J."/>
            <person name="Thomas B.C."/>
            <person name="Singh A."/>
            <person name="Wilkins M.J."/>
            <person name="Karaoz U."/>
            <person name="Brodie E.L."/>
            <person name="Williams K.H."/>
            <person name="Hubbard S.S."/>
            <person name="Banfield J.F."/>
        </authorList>
    </citation>
    <scope>NUCLEOTIDE SEQUENCE [LARGE SCALE GENOMIC DNA]</scope>
</reference>
<comment type="caution">
    <text evidence="2">The sequence shown here is derived from an EMBL/GenBank/DDBJ whole genome shotgun (WGS) entry which is preliminary data.</text>
</comment>
<evidence type="ECO:0000313" key="2">
    <source>
        <dbReference type="EMBL" id="OGN06480.1"/>
    </source>
</evidence>
<sequence length="138" mass="15158">MKLKEFSNKAKLILIIVFLTGAGLMVFNSERGVDVRINPIQSPQLTLTPALSESPHVSVEPTETLLPITKKECLVTGCSGQICSDEKVTTTCEFKEEYACYRTAKCEQQEDGKCGWTPTEELVACLVSAWEKEGLGAQ</sequence>
<protein>
    <submittedName>
        <fullName evidence="2">Uncharacterized protein</fullName>
    </submittedName>
</protein>
<accession>A0A1F8F1L6</accession>
<evidence type="ECO:0000313" key="3">
    <source>
        <dbReference type="Proteomes" id="UP000176834"/>
    </source>
</evidence>
<evidence type="ECO:0000256" key="1">
    <source>
        <dbReference type="SAM" id="Phobius"/>
    </source>
</evidence>
<dbReference type="EMBL" id="MGJN01000019">
    <property type="protein sequence ID" value="OGN06480.1"/>
    <property type="molecule type" value="Genomic_DNA"/>
</dbReference>
<proteinExistence type="predicted"/>
<keyword evidence="1" id="KW-0472">Membrane</keyword>
<keyword evidence="1" id="KW-0812">Transmembrane</keyword>
<feature type="transmembrane region" description="Helical" evidence="1">
    <location>
        <begin position="12"/>
        <end position="29"/>
    </location>
</feature>
<dbReference type="Proteomes" id="UP000176834">
    <property type="component" value="Unassembled WGS sequence"/>
</dbReference>
<gene>
    <name evidence="2" type="ORF">A3B86_03475</name>
</gene>
<organism evidence="2 3">
    <name type="scientific">Candidatus Yanofskybacteria bacterium RIFCSPHIGHO2_02_FULL_38_22b</name>
    <dbReference type="NCBI Taxonomy" id="1802673"/>
    <lineage>
        <taxon>Bacteria</taxon>
        <taxon>Candidatus Yanofskyibacteriota</taxon>
    </lineage>
</organism>
<dbReference type="AlphaFoldDB" id="A0A1F8F1L6"/>
<name>A0A1F8F1L6_9BACT</name>
<keyword evidence="1" id="KW-1133">Transmembrane helix</keyword>